<dbReference type="CDD" id="cd00190">
    <property type="entry name" value="Tryp_SPc"/>
    <property type="match status" value="1"/>
</dbReference>
<dbReference type="GO" id="GO:0005794">
    <property type="term" value="C:Golgi apparatus"/>
    <property type="evidence" value="ECO:0007669"/>
    <property type="project" value="UniProtKB-SubCell"/>
</dbReference>
<protein>
    <recommendedName>
        <fullName evidence="16">Vitamin K-dependent protein C</fullName>
        <ecNumber evidence="15">3.4.21.69</ecNumber>
    </recommendedName>
    <alternativeName>
        <fullName evidence="19">Anticoagulant protein C</fullName>
    </alternativeName>
    <alternativeName>
        <fullName evidence="17">Autoprothrombin IIA</fullName>
    </alternativeName>
    <alternativeName>
        <fullName evidence="18">Blood coagulation factor XIV</fullName>
    </alternativeName>
</protein>
<dbReference type="InterPro" id="IPR009003">
    <property type="entry name" value="Peptidase_S1_PA"/>
</dbReference>
<dbReference type="PRINTS" id="PR00722">
    <property type="entry name" value="CHYMOTRYPSIN"/>
</dbReference>
<dbReference type="PROSITE" id="PS00135">
    <property type="entry name" value="TRYPSIN_SER"/>
    <property type="match status" value="1"/>
</dbReference>
<dbReference type="EC" id="3.4.21.69" evidence="15"/>
<comment type="function">
    <text evidence="14">Protein C is a vitamin K-dependent serine protease that regulates blood coagulation by inactivating factors Va and VIIIa in the presence of calcium ions and phospholipids. Exerts a protective effect on the endothelial cell barrier function.</text>
</comment>
<evidence type="ECO:0000256" key="16">
    <source>
        <dbReference type="ARBA" id="ARBA00040219"/>
    </source>
</evidence>
<keyword evidence="5" id="KW-0645">Protease</keyword>
<keyword evidence="7" id="KW-0378">Hydrolase</keyword>
<evidence type="ECO:0000256" key="1">
    <source>
        <dbReference type="ARBA" id="ARBA00004240"/>
    </source>
</evidence>
<evidence type="ECO:0000256" key="13">
    <source>
        <dbReference type="ARBA" id="ARBA00036045"/>
    </source>
</evidence>
<dbReference type="PANTHER" id="PTHR24264:SF65">
    <property type="entry name" value="SRCR DOMAIN-CONTAINING PROTEIN"/>
    <property type="match status" value="1"/>
</dbReference>
<dbReference type="InterPro" id="IPR043504">
    <property type="entry name" value="Peptidase_S1_PA_chymotrypsin"/>
</dbReference>
<dbReference type="GO" id="GO:0005783">
    <property type="term" value="C:endoplasmic reticulum"/>
    <property type="evidence" value="ECO:0007669"/>
    <property type="project" value="UniProtKB-SubCell"/>
</dbReference>
<evidence type="ECO:0000256" key="7">
    <source>
        <dbReference type="ARBA" id="ARBA00022801"/>
    </source>
</evidence>
<dbReference type="GO" id="GO:0005615">
    <property type="term" value="C:extracellular space"/>
    <property type="evidence" value="ECO:0007669"/>
    <property type="project" value="TreeGrafter"/>
</dbReference>
<dbReference type="InterPro" id="IPR033116">
    <property type="entry name" value="TRYPSIN_SER"/>
</dbReference>
<evidence type="ECO:0000256" key="3">
    <source>
        <dbReference type="ARBA" id="ARBA00004613"/>
    </source>
</evidence>
<dbReference type="SUPFAM" id="SSF50494">
    <property type="entry name" value="Trypsin-like serine proteases"/>
    <property type="match status" value="1"/>
</dbReference>
<dbReference type="PANTHER" id="PTHR24264">
    <property type="entry name" value="TRYPSIN-RELATED"/>
    <property type="match status" value="1"/>
</dbReference>
<keyword evidence="10" id="KW-0333">Golgi apparatus</keyword>
<dbReference type="GO" id="GO:0007599">
    <property type="term" value="P:hemostasis"/>
    <property type="evidence" value="ECO:0007669"/>
    <property type="project" value="UniProtKB-KW"/>
</dbReference>
<evidence type="ECO:0000256" key="17">
    <source>
        <dbReference type="ARBA" id="ARBA00041306"/>
    </source>
</evidence>
<evidence type="ECO:0000256" key="19">
    <source>
        <dbReference type="ARBA" id="ARBA00042906"/>
    </source>
</evidence>
<dbReference type="GO" id="GO:0006508">
    <property type="term" value="P:proteolysis"/>
    <property type="evidence" value="ECO:0007669"/>
    <property type="project" value="UniProtKB-KW"/>
</dbReference>
<keyword evidence="4" id="KW-0964">Secreted</keyword>
<evidence type="ECO:0000256" key="11">
    <source>
        <dbReference type="ARBA" id="ARBA00023157"/>
    </source>
</evidence>
<keyword evidence="9" id="KW-0720">Serine protease</keyword>
<evidence type="ECO:0000256" key="4">
    <source>
        <dbReference type="ARBA" id="ARBA00022525"/>
    </source>
</evidence>
<evidence type="ECO:0000256" key="12">
    <source>
        <dbReference type="ARBA" id="ARBA00023180"/>
    </source>
</evidence>
<proteinExistence type="predicted"/>
<evidence type="ECO:0000256" key="5">
    <source>
        <dbReference type="ARBA" id="ARBA00022670"/>
    </source>
</evidence>
<evidence type="ECO:0000256" key="6">
    <source>
        <dbReference type="ARBA" id="ARBA00022696"/>
    </source>
</evidence>
<reference evidence="21" key="1">
    <citation type="submission" date="2021-01" db="UniProtKB">
        <authorList>
            <consortium name="EnsemblMetazoa"/>
        </authorList>
    </citation>
    <scope>IDENTIFICATION</scope>
</reference>
<evidence type="ECO:0000256" key="18">
    <source>
        <dbReference type="ARBA" id="ARBA00042403"/>
    </source>
</evidence>
<dbReference type="OrthoDB" id="6018415at2759"/>
<name>A0A7M5XA90_9CNID</name>
<organism evidence="21 22">
    <name type="scientific">Clytia hemisphaerica</name>
    <dbReference type="NCBI Taxonomy" id="252671"/>
    <lineage>
        <taxon>Eukaryota</taxon>
        <taxon>Metazoa</taxon>
        <taxon>Cnidaria</taxon>
        <taxon>Hydrozoa</taxon>
        <taxon>Hydroidolina</taxon>
        <taxon>Leptothecata</taxon>
        <taxon>Obeliida</taxon>
        <taxon>Clytiidae</taxon>
        <taxon>Clytia</taxon>
    </lineage>
</organism>
<dbReference type="AlphaFoldDB" id="A0A7M5XA90"/>
<evidence type="ECO:0000256" key="10">
    <source>
        <dbReference type="ARBA" id="ARBA00023034"/>
    </source>
</evidence>
<dbReference type="FunFam" id="2.40.10.10:FF:000011">
    <property type="entry name" value="Coagulation factor X"/>
    <property type="match status" value="1"/>
</dbReference>
<dbReference type="InterPro" id="IPR001314">
    <property type="entry name" value="Peptidase_S1A"/>
</dbReference>
<evidence type="ECO:0000256" key="2">
    <source>
        <dbReference type="ARBA" id="ARBA00004555"/>
    </source>
</evidence>
<evidence type="ECO:0000256" key="14">
    <source>
        <dbReference type="ARBA" id="ARBA00037553"/>
    </source>
</evidence>
<dbReference type="Pfam" id="PF00089">
    <property type="entry name" value="Trypsin"/>
    <property type="match status" value="1"/>
</dbReference>
<dbReference type="GO" id="GO:0004252">
    <property type="term" value="F:serine-type endopeptidase activity"/>
    <property type="evidence" value="ECO:0007669"/>
    <property type="project" value="UniProtKB-EC"/>
</dbReference>
<evidence type="ECO:0000313" key="22">
    <source>
        <dbReference type="Proteomes" id="UP000594262"/>
    </source>
</evidence>
<comment type="catalytic activity">
    <reaction evidence="13">
        <text>Degradation of blood coagulation factors Va and VIIIa.</text>
        <dbReference type="EC" id="3.4.21.69"/>
    </reaction>
</comment>
<dbReference type="EnsemblMetazoa" id="CLYHEMT020009.1">
    <property type="protein sequence ID" value="CLYHEMP020009.1"/>
    <property type="gene ID" value="CLYHEMG020009"/>
</dbReference>
<sequence>ATREERNIVFNDIKVHPDYNPATFHNDIALIPMNRPVQYTSNIRPACLVDVAPPAGSEVVISGWGTISAGGPQSAILKDTKVNIVSRERCQASFEDAIITQNMMCAAASGTDACQGDSGGPMVLNQRDANGIDQFYLAGIISWGRGCARPDFPGVYTNVANLRGWIDEIVSADQEVIIETPEVTEPSETIDTAE</sequence>
<evidence type="ECO:0000256" key="8">
    <source>
        <dbReference type="ARBA" id="ARBA00022824"/>
    </source>
</evidence>
<dbReference type="InterPro" id="IPR050127">
    <property type="entry name" value="Serine_Proteases_S1"/>
</dbReference>
<dbReference type="PROSITE" id="PS50240">
    <property type="entry name" value="TRYPSIN_DOM"/>
    <property type="match status" value="1"/>
</dbReference>
<dbReference type="SMART" id="SM00020">
    <property type="entry name" value="Tryp_SPc"/>
    <property type="match status" value="1"/>
</dbReference>
<dbReference type="Proteomes" id="UP000594262">
    <property type="component" value="Unplaced"/>
</dbReference>
<comment type="subcellular location">
    <subcellularLocation>
        <location evidence="1">Endoplasmic reticulum</location>
    </subcellularLocation>
    <subcellularLocation>
        <location evidence="2">Golgi apparatus</location>
    </subcellularLocation>
    <subcellularLocation>
        <location evidence="3">Secreted</location>
    </subcellularLocation>
</comment>
<keyword evidence="12" id="KW-0325">Glycoprotein</keyword>
<evidence type="ECO:0000259" key="20">
    <source>
        <dbReference type="PROSITE" id="PS50240"/>
    </source>
</evidence>
<dbReference type="Gene3D" id="2.40.10.10">
    <property type="entry name" value="Trypsin-like serine proteases"/>
    <property type="match status" value="1"/>
</dbReference>
<feature type="domain" description="Peptidase S1" evidence="20">
    <location>
        <begin position="1"/>
        <end position="171"/>
    </location>
</feature>
<keyword evidence="8" id="KW-0256">Endoplasmic reticulum</keyword>
<keyword evidence="22" id="KW-1185">Reference proteome</keyword>
<evidence type="ECO:0000313" key="21">
    <source>
        <dbReference type="EnsemblMetazoa" id="CLYHEMP020009.1"/>
    </source>
</evidence>
<keyword evidence="11" id="KW-1015">Disulfide bond</keyword>
<evidence type="ECO:0000256" key="15">
    <source>
        <dbReference type="ARBA" id="ARBA00038995"/>
    </source>
</evidence>
<dbReference type="InterPro" id="IPR001254">
    <property type="entry name" value="Trypsin_dom"/>
</dbReference>
<evidence type="ECO:0000256" key="9">
    <source>
        <dbReference type="ARBA" id="ARBA00022825"/>
    </source>
</evidence>
<accession>A0A7M5XA90</accession>
<keyword evidence="6" id="KW-0356">Hemostasis</keyword>